<protein>
    <submittedName>
        <fullName evidence="1">Uncharacterized protein</fullName>
    </submittedName>
</protein>
<keyword evidence="2" id="KW-1185">Reference proteome</keyword>
<reference evidence="1 2" key="1">
    <citation type="submission" date="2021-05" db="EMBL/GenBank/DDBJ databases">
        <title>Novel Bacillus species.</title>
        <authorList>
            <person name="Liu G."/>
        </authorList>
    </citation>
    <scope>NUCLEOTIDE SEQUENCE [LARGE SCALE GENOMIC DNA]</scope>
    <source>
        <strain evidence="2">FJAT-49780</strain>
    </source>
</reference>
<comment type="caution">
    <text evidence="1">The sequence shown here is derived from an EMBL/GenBank/DDBJ whole genome shotgun (WGS) entry which is preliminary data.</text>
</comment>
<dbReference type="EMBL" id="JAGYPG010000002">
    <property type="protein sequence ID" value="MBS4195372.1"/>
    <property type="molecule type" value="Genomic_DNA"/>
</dbReference>
<dbReference type="AlphaFoldDB" id="A0A942TF46"/>
<dbReference type="Proteomes" id="UP000681414">
    <property type="component" value="Unassembled WGS sequence"/>
</dbReference>
<dbReference type="RefSeq" id="WP_213124595.1">
    <property type="nucleotide sequence ID" value="NZ_JAGYPG010000002.1"/>
</dbReference>
<accession>A0A942TF46</accession>
<evidence type="ECO:0000313" key="2">
    <source>
        <dbReference type="Proteomes" id="UP000681414"/>
    </source>
</evidence>
<name>A0A942TF46_9BACI</name>
<gene>
    <name evidence="1" type="ORF">KHA97_09925</name>
</gene>
<sequence length="247" mass="27616">MKLIYDGTTLEGTPEEIKEMMTLMGAEFAVNETEKVEEETPTFKEGDRVKALVVGEFRDIKAGEVGTIDYISEKARKDGDPFYIAVETDDDFDYFRPQDLELVTPKPTTIKRKARVGERILITKPFIACDKYKEGDQFTVTKAYKEIPGMNGHVTVEGIGLVILDSEYEVIVEEKEDSKRKPGEFKKGDIVRVKWILGKGNVDVIAEIYEGPEGDGAGGNYYLNDGEEITLGNDCELIAPVEARLDV</sequence>
<proteinExistence type="predicted"/>
<evidence type="ECO:0000313" key="1">
    <source>
        <dbReference type="EMBL" id="MBS4195372.1"/>
    </source>
</evidence>
<organism evidence="1 2">
    <name type="scientific">Lederbergia citri</name>
    <dbReference type="NCBI Taxonomy" id="2833580"/>
    <lineage>
        <taxon>Bacteria</taxon>
        <taxon>Bacillati</taxon>
        <taxon>Bacillota</taxon>
        <taxon>Bacilli</taxon>
        <taxon>Bacillales</taxon>
        <taxon>Bacillaceae</taxon>
        <taxon>Lederbergia</taxon>
    </lineage>
</organism>